<evidence type="ECO:0000256" key="1">
    <source>
        <dbReference type="SAM" id="Phobius"/>
    </source>
</evidence>
<dbReference type="Proteomes" id="UP000249610">
    <property type="component" value="Unassembled WGS sequence"/>
</dbReference>
<gene>
    <name evidence="2" type="ORF">LV83_01759</name>
</gene>
<accession>A0A327PH14</accession>
<dbReference type="Pfam" id="PF10067">
    <property type="entry name" value="DUF2306"/>
    <property type="match status" value="1"/>
</dbReference>
<dbReference type="RefSeq" id="WP_111611148.1">
    <property type="nucleotide sequence ID" value="NZ_QLLK01000004.1"/>
</dbReference>
<reference evidence="2 3" key="1">
    <citation type="submission" date="2018-06" db="EMBL/GenBank/DDBJ databases">
        <title>Genomic Encyclopedia of Archaeal and Bacterial Type Strains, Phase II (KMG-II): from individual species to whole genera.</title>
        <authorList>
            <person name="Goeker M."/>
        </authorList>
    </citation>
    <scope>NUCLEOTIDE SEQUENCE [LARGE SCALE GENOMIC DNA]</scope>
    <source>
        <strain evidence="2 3">DSM 23446</strain>
    </source>
</reference>
<dbReference type="AlphaFoldDB" id="A0A327PH14"/>
<feature type="transmembrane region" description="Helical" evidence="1">
    <location>
        <begin position="47"/>
        <end position="67"/>
    </location>
</feature>
<dbReference type="EMBL" id="QLLK01000004">
    <property type="protein sequence ID" value="RAI91570.1"/>
    <property type="molecule type" value="Genomic_DNA"/>
</dbReference>
<keyword evidence="1" id="KW-1133">Transmembrane helix</keyword>
<keyword evidence="1" id="KW-0472">Membrane</keyword>
<keyword evidence="3" id="KW-1185">Reference proteome</keyword>
<organism evidence="2 3">
    <name type="scientific">Algoriphagus yeomjeoni</name>
    <dbReference type="NCBI Taxonomy" id="291403"/>
    <lineage>
        <taxon>Bacteria</taxon>
        <taxon>Pseudomonadati</taxon>
        <taxon>Bacteroidota</taxon>
        <taxon>Cytophagia</taxon>
        <taxon>Cytophagales</taxon>
        <taxon>Cyclobacteriaceae</taxon>
        <taxon>Algoriphagus</taxon>
    </lineage>
</organism>
<name>A0A327PH14_9BACT</name>
<feature type="transmembrane region" description="Helical" evidence="1">
    <location>
        <begin position="175"/>
        <end position="197"/>
    </location>
</feature>
<feature type="transmembrane region" description="Helical" evidence="1">
    <location>
        <begin position="87"/>
        <end position="104"/>
    </location>
</feature>
<dbReference type="OrthoDB" id="195502at2"/>
<proteinExistence type="predicted"/>
<feature type="transmembrane region" description="Helical" evidence="1">
    <location>
        <begin position="145"/>
        <end position="163"/>
    </location>
</feature>
<dbReference type="InterPro" id="IPR018750">
    <property type="entry name" value="DUF2306_membrane"/>
</dbReference>
<evidence type="ECO:0000313" key="3">
    <source>
        <dbReference type="Proteomes" id="UP000249610"/>
    </source>
</evidence>
<feature type="transmembrane region" description="Helical" evidence="1">
    <location>
        <begin position="7"/>
        <end position="27"/>
    </location>
</feature>
<evidence type="ECO:0000313" key="2">
    <source>
        <dbReference type="EMBL" id="RAI91570.1"/>
    </source>
</evidence>
<sequence length="215" mass="24891">MLRKVSWWFFGILCTLIGLYPILYFILDRNFGLLQSKSSELLNSFDWNLGFYLHIILGGFALLIGWIQFPKGFRDRNRKLHKRIGMAYVTAVFFSSIAGIYIALSATGGIISVIGFASLGIIWLGTTMMGWFTAKKHRYDDHENWMIFSYAATFAAVTLRIWLPLLILMHQGDFIPAYQIVAWVCWVPNMIVAWWIVRRRKEKEGDTFICSTKIN</sequence>
<feature type="transmembrane region" description="Helical" evidence="1">
    <location>
        <begin position="110"/>
        <end position="133"/>
    </location>
</feature>
<keyword evidence="1" id="KW-0812">Transmembrane</keyword>
<comment type="caution">
    <text evidence="2">The sequence shown here is derived from an EMBL/GenBank/DDBJ whole genome shotgun (WGS) entry which is preliminary data.</text>
</comment>
<protein>
    <submittedName>
        <fullName evidence="2">Putative membrane protein DUF2306</fullName>
    </submittedName>
</protein>